<evidence type="ECO:0000256" key="1">
    <source>
        <dbReference type="ARBA" id="ARBA00010923"/>
    </source>
</evidence>
<dbReference type="InterPro" id="IPR000055">
    <property type="entry name" value="Restrct_endonuc_typeI_TRD"/>
</dbReference>
<dbReference type="Gene3D" id="3.90.220.20">
    <property type="entry name" value="DNA methylase specificity domains"/>
    <property type="match status" value="2"/>
</dbReference>
<proteinExistence type="inferred from homology"/>
<accession>A0A7S7AW82</accession>
<dbReference type="RefSeq" id="WP_194076463.1">
    <property type="nucleotide sequence ID" value="NZ_CP061839.1"/>
</dbReference>
<sequence length="598" mass="67948">MVVPEGWSKVRLGDKTDIYRGGSPRPINLFLTTKADGINWIKIGDVSPNSKYITSTEERIIPEGMLYSRSVYKGDFILSNSMSFGRPYILKIDGCIHDGWLTIQNYHEHFDTDFLYYILQSTNTLRQYANIAAGSSVQNLSKDKVSNITIILPPLPEQQRIAEVLSDTDLYITALEKLIAKKEAIKQGVMQELLTGKRRLKGFDGEWVKKRLGEFHIRKGSLITKATTNIGNIPVVAGGKNIVYYSNEYNREPDTITISASGANAGFVNFWKCRIFASDCSTIEKSCKYDVKFIYYALLNRQKDLYKLQTGGAQPHVQPSDISPMVMELPPTLSEQKAIAEILSDMDAEITVLKKKLAKINMMKQGMMQNLLTGKIRLLEKKKKTQPVRKKEPSKVVHAAEKPLVYSAGKQTHSKPFDDAVMIAGIVNALYSENYPLGRKKVQKCLYLLRRYQEHSTDEFKKKAAGPYADEIRYKGGEPIAQTREYIITHKSSKGTLFTKGCNIKEALEYIKRWNMQEDINWLNKKLKYKTVDTLELWATVDMAACDLENAGLEVSLFSIKNLIATNEEWRKKLERPLFSDNNIATALNELQTLFARR</sequence>
<evidence type="ECO:0000256" key="3">
    <source>
        <dbReference type="ARBA" id="ARBA00023125"/>
    </source>
</evidence>
<reference evidence="5 6" key="1">
    <citation type="submission" date="2020-09" db="EMBL/GenBank/DDBJ databases">
        <title>Characterization of Treponema spp. from bovine digital dermatitis in Korea.</title>
        <authorList>
            <person name="Espiritu H.M."/>
            <person name="Cho Y.I."/>
            <person name="Mamuad L."/>
        </authorList>
    </citation>
    <scope>NUCLEOTIDE SEQUENCE [LARGE SCALE GENOMIC DNA]</scope>
    <source>
        <strain evidence="5 6">KS1</strain>
    </source>
</reference>
<keyword evidence="2" id="KW-0680">Restriction system</keyword>
<keyword evidence="5" id="KW-0255">Endonuclease</keyword>
<organism evidence="5 6">
    <name type="scientific">Treponema pedis</name>
    <dbReference type="NCBI Taxonomy" id="409322"/>
    <lineage>
        <taxon>Bacteria</taxon>
        <taxon>Pseudomonadati</taxon>
        <taxon>Spirochaetota</taxon>
        <taxon>Spirochaetia</taxon>
        <taxon>Spirochaetales</taxon>
        <taxon>Treponemataceae</taxon>
        <taxon>Treponema</taxon>
    </lineage>
</organism>
<dbReference type="CDD" id="cd17291">
    <property type="entry name" value="RMtype1_S_MgeORF438P-TRD-CR_like"/>
    <property type="match status" value="1"/>
</dbReference>
<dbReference type="GO" id="GO:0004519">
    <property type="term" value="F:endonuclease activity"/>
    <property type="evidence" value="ECO:0007669"/>
    <property type="project" value="UniProtKB-KW"/>
</dbReference>
<dbReference type="Gene3D" id="1.10.287.1120">
    <property type="entry name" value="Bipartite methylase S protein"/>
    <property type="match status" value="1"/>
</dbReference>
<keyword evidence="5" id="KW-0540">Nuclease</keyword>
<dbReference type="SUPFAM" id="SSF116734">
    <property type="entry name" value="DNA methylase specificity domain"/>
    <property type="match status" value="2"/>
</dbReference>
<dbReference type="InterPro" id="IPR044946">
    <property type="entry name" value="Restrct_endonuc_typeI_TRD_sf"/>
</dbReference>
<feature type="domain" description="Type I restriction modification DNA specificity" evidence="4">
    <location>
        <begin position="206"/>
        <end position="361"/>
    </location>
</feature>
<keyword evidence="3" id="KW-0238">DNA-binding</keyword>
<comment type="similarity">
    <text evidence="1">Belongs to the type-I restriction system S methylase family.</text>
</comment>
<name>A0A7S7AW82_9SPIR</name>
<feature type="domain" description="Type I restriction modification DNA specificity" evidence="4">
    <location>
        <begin position="4"/>
        <end position="186"/>
    </location>
</feature>
<evidence type="ECO:0000256" key="2">
    <source>
        <dbReference type="ARBA" id="ARBA00022747"/>
    </source>
</evidence>
<dbReference type="PANTHER" id="PTHR30408">
    <property type="entry name" value="TYPE-1 RESTRICTION ENZYME ECOKI SPECIFICITY PROTEIN"/>
    <property type="match status" value="1"/>
</dbReference>
<dbReference type="REBASE" id="454299">
    <property type="entry name" value="S.TpeKS1ORF980P"/>
</dbReference>
<gene>
    <name evidence="5" type="ORF">IFE08_00965</name>
</gene>
<evidence type="ECO:0000313" key="6">
    <source>
        <dbReference type="Proteomes" id="UP000593915"/>
    </source>
</evidence>
<dbReference type="InterPro" id="IPR052021">
    <property type="entry name" value="Type-I_RS_S_subunit"/>
</dbReference>
<dbReference type="PANTHER" id="PTHR30408:SF12">
    <property type="entry name" value="TYPE I RESTRICTION ENZYME MJAVIII SPECIFICITY SUBUNIT"/>
    <property type="match status" value="1"/>
</dbReference>
<dbReference type="GO" id="GO:0009307">
    <property type="term" value="P:DNA restriction-modification system"/>
    <property type="evidence" value="ECO:0007669"/>
    <property type="project" value="UniProtKB-KW"/>
</dbReference>
<dbReference type="EMBL" id="CP061839">
    <property type="protein sequence ID" value="QOW61025.1"/>
    <property type="molecule type" value="Genomic_DNA"/>
</dbReference>
<dbReference type="CDD" id="cd17283">
    <property type="entry name" value="RMtype1_S_Hpy180ORF7835P_TRD2-CR2_like"/>
    <property type="match status" value="1"/>
</dbReference>
<keyword evidence="5" id="KW-0378">Hydrolase</keyword>
<dbReference type="Proteomes" id="UP000593915">
    <property type="component" value="Chromosome"/>
</dbReference>
<dbReference type="AlphaFoldDB" id="A0A7S7AW82"/>
<evidence type="ECO:0000259" key="4">
    <source>
        <dbReference type="Pfam" id="PF01420"/>
    </source>
</evidence>
<dbReference type="Pfam" id="PF01420">
    <property type="entry name" value="Methylase_S"/>
    <property type="match status" value="2"/>
</dbReference>
<evidence type="ECO:0000313" key="5">
    <source>
        <dbReference type="EMBL" id="QOW61025.1"/>
    </source>
</evidence>
<protein>
    <submittedName>
        <fullName evidence="5">Restriction endonuclease subunit S</fullName>
    </submittedName>
</protein>
<dbReference type="GO" id="GO:0003677">
    <property type="term" value="F:DNA binding"/>
    <property type="evidence" value="ECO:0007669"/>
    <property type="project" value="UniProtKB-KW"/>
</dbReference>